<gene>
    <name evidence="2" type="ordered locus">AXX17_At4g26040</name>
</gene>
<evidence type="ECO:0000313" key="2">
    <source>
        <dbReference type="EMBL" id="OAO98994.1"/>
    </source>
</evidence>
<dbReference type="InterPro" id="IPR005174">
    <property type="entry name" value="KIB1-4_b-propeller"/>
</dbReference>
<dbReference type="PANTHER" id="PTHR34708:SF1">
    <property type="entry name" value="OS08G0126400 PROTEIN"/>
    <property type="match status" value="1"/>
</dbReference>
<dbReference type="AlphaFoldDB" id="A0A178V0X5"/>
<dbReference type="Pfam" id="PF03478">
    <property type="entry name" value="Beta-prop_KIB1-4"/>
    <property type="match status" value="1"/>
</dbReference>
<accession>A0A178V0X5</accession>
<dbReference type="Proteomes" id="UP000078284">
    <property type="component" value="Chromosome 4"/>
</dbReference>
<evidence type="ECO:0000259" key="1">
    <source>
        <dbReference type="Pfam" id="PF03478"/>
    </source>
</evidence>
<name>A0A178V0X5_ARATH</name>
<protein>
    <recommendedName>
        <fullName evidence="1">KIB1-4 beta-propeller domain-containing protein</fullName>
    </recommendedName>
</protein>
<sequence>MDYRDYLEIWWRESASPWDPLGNLPADLIRKCTDLMDLNFAEGQRLRTLNKNWKLALPSFRKGAYREERPWLLYRERGSGETRFFDPVRERVHRGNDPRLADARFLGSTLGWLVMSESLDLNPRKTHQTFLYNPFISELQQLPELTLDSPYPTGVLRYGVLTGNPSDNNTYACLITDYLHEIGNRRDTYTLLIYYVAKTSGRWEQNWSVASMLVVGIFDTWYIESISPSPDKISIEIWPKRYDFTFQTQEWNVSNFIPVDPIQWDPFHDQSLYHVKHRLQLPENPSTLAIIIGTSTDRTRVRNKIIGDQSDDDDPRASDHIIDGVWVEVRP</sequence>
<dbReference type="ExpressionAtlas" id="A0A178V0X5">
    <property type="expression patterns" value="baseline and differential"/>
</dbReference>
<evidence type="ECO:0000313" key="3">
    <source>
        <dbReference type="Proteomes" id="UP000078284"/>
    </source>
</evidence>
<comment type="caution">
    <text evidence="2">The sequence shown here is derived from an EMBL/GenBank/DDBJ whole genome shotgun (WGS) entry which is preliminary data.</text>
</comment>
<organism evidence="2 3">
    <name type="scientific">Arabidopsis thaliana</name>
    <name type="common">Mouse-ear cress</name>
    <dbReference type="NCBI Taxonomy" id="3702"/>
    <lineage>
        <taxon>Eukaryota</taxon>
        <taxon>Viridiplantae</taxon>
        <taxon>Streptophyta</taxon>
        <taxon>Embryophyta</taxon>
        <taxon>Tracheophyta</taxon>
        <taxon>Spermatophyta</taxon>
        <taxon>Magnoliopsida</taxon>
        <taxon>eudicotyledons</taxon>
        <taxon>Gunneridae</taxon>
        <taxon>Pentapetalae</taxon>
        <taxon>rosids</taxon>
        <taxon>malvids</taxon>
        <taxon>Brassicales</taxon>
        <taxon>Brassicaceae</taxon>
        <taxon>Camelineae</taxon>
        <taxon>Arabidopsis</taxon>
    </lineage>
</organism>
<proteinExistence type="predicted"/>
<dbReference type="PANTHER" id="PTHR34708">
    <property type="entry name" value="OS07G0440000 PROTEIN"/>
    <property type="match status" value="1"/>
</dbReference>
<dbReference type="EMBL" id="LUHQ01000004">
    <property type="protein sequence ID" value="OAO98994.1"/>
    <property type="molecule type" value="Genomic_DNA"/>
</dbReference>
<reference evidence="3" key="1">
    <citation type="journal article" date="2016" name="Proc. Natl. Acad. Sci. U.S.A.">
        <title>Chromosome-level assembly of Arabidopsis thaliana Ler reveals the extent of translocation and inversion polymorphisms.</title>
        <authorList>
            <person name="Zapata L."/>
            <person name="Ding J."/>
            <person name="Willing E.M."/>
            <person name="Hartwig B."/>
            <person name="Bezdan D."/>
            <person name="Jiao W.B."/>
            <person name="Patel V."/>
            <person name="Velikkakam James G."/>
            <person name="Koornneef M."/>
            <person name="Ossowski S."/>
            <person name="Schneeberger K."/>
        </authorList>
    </citation>
    <scope>NUCLEOTIDE SEQUENCE [LARGE SCALE GENOMIC DNA]</scope>
    <source>
        <strain evidence="3">cv. Landsberg erecta</strain>
    </source>
</reference>
<feature type="domain" description="KIB1-4 beta-propeller" evidence="1">
    <location>
        <begin position="84"/>
        <end position="179"/>
    </location>
</feature>